<keyword evidence="1" id="KW-0732">Signal</keyword>
<comment type="caution">
    <text evidence="3">The sequence shown here is derived from an EMBL/GenBank/DDBJ whole genome shotgun (WGS) entry which is preliminary data.</text>
</comment>
<accession>A0ABY2ZU73</accession>
<sequence>MNKLILLAILFNAFVLPVHAFDIQAQFHGTLVEPPSCEVNGAKPIDVDFGSQVVTTEVDGVNYIKPVTFTLDCKNNPKNTMRMQFSGTAPSWDTKVLTTNNTNLGIKLLQGSGSGTQLSLNTWLSFTYPTLPVLQAVPVKKTGSTLTAGAFNGNATLKVEFI</sequence>
<dbReference type="InterPro" id="IPR000259">
    <property type="entry name" value="Adhesion_dom_fimbrial"/>
</dbReference>
<dbReference type="PANTHER" id="PTHR33420:SF34">
    <property type="entry name" value="MINOR FIMBRIAL SUBUNIT"/>
    <property type="match status" value="1"/>
</dbReference>
<evidence type="ECO:0000259" key="2">
    <source>
        <dbReference type="Pfam" id="PF00419"/>
    </source>
</evidence>
<dbReference type="RefSeq" id="WP_072209954.1">
    <property type="nucleotide sequence ID" value="NZ_CP082346.1"/>
</dbReference>
<keyword evidence="4" id="KW-1185">Reference proteome</keyword>
<dbReference type="Gene3D" id="2.60.40.1090">
    <property type="entry name" value="Fimbrial-type adhesion domain"/>
    <property type="match status" value="1"/>
</dbReference>
<organism evidence="3 4">
    <name type="scientific">Pantoea dispersa</name>
    <dbReference type="NCBI Taxonomy" id="59814"/>
    <lineage>
        <taxon>Bacteria</taxon>
        <taxon>Pseudomonadati</taxon>
        <taxon>Pseudomonadota</taxon>
        <taxon>Gammaproteobacteria</taxon>
        <taxon>Enterobacterales</taxon>
        <taxon>Erwiniaceae</taxon>
        <taxon>Pantoea</taxon>
    </lineage>
</organism>
<dbReference type="InterPro" id="IPR036937">
    <property type="entry name" value="Adhesion_dom_fimbrial_sf"/>
</dbReference>
<dbReference type="Proteomes" id="UP000319715">
    <property type="component" value="Unassembled WGS sequence"/>
</dbReference>
<evidence type="ECO:0000256" key="1">
    <source>
        <dbReference type="SAM" id="SignalP"/>
    </source>
</evidence>
<feature type="signal peptide" evidence="1">
    <location>
        <begin position="1"/>
        <end position="20"/>
    </location>
</feature>
<evidence type="ECO:0000313" key="4">
    <source>
        <dbReference type="Proteomes" id="UP000319715"/>
    </source>
</evidence>
<proteinExistence type="predicted"/>
<feature type="domain" description="Fimbrial-type adhesion" evidence="2">
    <location>
        <begin position="26"/>
        <end position="161"/>
    </location>
</feature>
<evidence type="ECO:0000313" key="3">
    <source>
        <dbReference type="EMBL" id="TQC70244.1"/>
    </source>
</evidence>
<dbReference type="GeneID" id="67453682"/>
<name>A0ABY2ZU73_9GAMM</name>
<dbReference type="InterPro" id="IPR008966">
    <property type="entry name" value="Adhesion_dom_sf"/>
</dbReference>
<dbReference type="InterPro" id="IPR050263">
    <property type="entry name" value="Bact_Fimbrial_Adh_Pro"/>
</dbReference>
<dbReference type="SUPFAM" id="SSF49401">
    <property type="entry name" value="Bacterial adhesins"/>
    <property type="match status" value="1"/>
</dbReference>
<dbReference type="PANTHER" id="PTHR33420">
    <property type="entry name" value="FIMBRIAL SUBUNIT ELFA-RELATED"/>
    <property type="match status" value="1"/>
</dbReference>
<dbReference type="EMBL" id="VICF01000009">
    <property type="protein sequence ID" value="TQC70244.1"/>
    <property type="molecule type" value="Genomic_DNA"/>
</dbReference>
<reference evidence="3 4" key="1">
    <citation type="submission" date="2019-06" db="EMBL/GenBank/DDBJ databases">
        <title>Pantoea dispersa Assembly.</title>
        <authorList>
            <person name="Wang J."/>
        </authorList>
    </citation>
    <scope>NUCLEOTIDE SEQUENCE [LARGE SCALE GENOMIC DNA]</scope>
    <source>
        <strain evidence="4">bio</strain>
    </source>
</reference>
<protein>
    <submittedName>
        <fullName evidence="3">Fimbrial protein</fullName>
    </submittedName>
</protein>
<gene>
    <name evidence="3" type="ORF">FK492_19455</name>
</gene>
<dbReference type="Pfam" id="PF00419">
    <property type="entry name" value="Fimbrial"/>
    <property type="match status" value="1"/>
</dbReference>
<feature type="chain" id="PRO_5047271994" evidence="1">
    <location>
        <begin position="21"/>
        <end position="162"/>
    </location>
</feature>